<dbReference type="InterPro" id="IPR023149">
    <property type="entry name" value="Trans_acon_MeTrfase_C"/>
</dbReference>
<proteinExistence type="predicted"/>
<evidence type="ECO:0000313" key="2">
    <source>
        <dbReference type="Proteomes" id="UP000277007"/>
    </source>
</evidence>
<keyword evidence="2" id="KW-1185">Reference proteome</keyword>
<dbReference type="Proteomes" id="UP000277007">
    <property type="component" value="Unassembled WGS sequence"/>
</dbReference>
<dbReference type="OrthoDB" id="9795085at2"/>
<dbReference type="Gene3D" id="1.10.150.290">
    <property type="entry name" value="S-adenosyl-L-methionine-dependent methyltransferases"/>
    <property type="match status" value="1"/>
</dbReference>
<dbReference type="SUPFAM" id="SSF53335">
    <property type="entry name" value="S-adenosyl-L-methionine-dependent methyltransferases"/>
    <property type="match status" value="1"/>
</dbReference>
<dbReference type="EMBL" id="RXMA01000011">
    <property type="protein sequence ID" value="RTR19561.1"/>
    <property type="molecule type" value="Genomic_DNA"/>
</dbReference>
<keyword evidence="1" id="KW-0808">Transferase</keyword>
<dbReference type="GO" id="GO:0032259">
    <property type="term" value="P:methylation"/>
    <property type="evidence" value="ECO:0007669"/>
    <property type="project" value="UniProtKB-KW"/>
</dbReference>
<dbReference type="Pfam" id="PF13489">
    <property type="entry name" value="Methyltransf_23"/>
    <property type="match status" value="1"/>
</dbReference>
<sequence length="255" mass="28228">MSWDRSTFSALDALSRRPVRDLLESLPPITPASVVDLGCGSGSVTRLLAAQWPEVDVMGVDPSPALLQWAQSVPSRVRYEQADLSVWRPSWPVDLLLSFGGLQAVPHHERLFPEFLQCLAPGGLLAVALPRPEALMAHRLLLDTAADGPWAERLADALRPPPHGAQEYYNWLSPLAVSVELWETEHHHVLSGDTPILQWLRSDALAPVMERLAGVELDRFLADYRARLEAAYPEHPFGNTLVPTRHLFIVARVAG</sequence>
<comment type="caution">
    <text evidence="1">The sequence shown here is derived from an EMBL/GenBank/DDBJ whole genome shotgun (WGS) entry which is preliminary data.</text>
</comment>
<dbReference type="CDD" id="cd02440">
    <property type="entry name" value="AdoMet_MTases"/>
    <property type="match status" value="1"/>
</dbReference>
<dbReference type="PANTHER" id="PTHR43861:SF1">
    <property type="entry name" value="TRANS-ACONITATE 2-METHYLTRANSFERASE"/>
    <property type="match status" value="1"/>
</dbReference>
<dbReference type="InterPro" id="IPR029063">
    <property type="entry name" value="SAM-dependent_MTases_sf"/>
</dbReference>
<name>A0A431VGZ7_9PROT</name>
<organism evidence="1 2">
    <name type="scientific">Azospirillum griseum</name>
    <dbReference type="NCBI Taxonomy" id="2496639"/>
    <lineage>
        <taxon>Bacteria</taxon>
        <taxon>Pseudomonadati</taxon>
        <taxon>Pseudomonadota</taxon>
        <taxon>Alphaproteobacteria</taxon>
        <taxon>Rhodospirillales</taxon>
        <taxon>Azospirillaceae</taxon>
        <taxon>Azospirillum</taxon>
    </lineage>
</organism>
<reference evidence="1 2" key="1">
    <citation type="submission" date="2018-12" db="EMBL/GenBank/DDBJ databases">
        <authorList>
            <person name="Yang Y."/>
        </authorList>
    </citation>
    <scope>NUCLEOTIDE SEQUENCE [LARGE SCALE GENOMIC DNA]</scope>
    <source>
        <strain evidence="1 2">L-25-5w-1</strain>
    </source>
</reference>
<gene>
    <name evidence="1" type="ORF">EJ903_13445</name>
</gene>
<accession>A0A431VGZ7</accession>
<dbReference type="GO" id="GO:0030798">
    <property type="term" value="F:trans-aconitate 2-methyltransferase activity"/>
    <property type="evidence" value="ECO:0007669"/>
    <property type="project" value="InterPro"/>
</dbReference>
<dbReference type="Gene3D" id="3.40.50.150">
    <property type="entry name" value="Vaccinia Virus protein VP39"/>
    <property type="match status" value="1"/>
</dbReference>
<protein>
    <submittedName>
        <fullName evidence="1">Methyltransferase domain-containing protein</fullName>
    </submittedName>
</protein>
<keyword evidence="1" id="KW-0489">Methyltransferase</keyword>
<dbReference type="PANTHER" id="PTHR43861">
    <property type="entry name" value="TRANS-ACONITATE 2-METHYLTRANSFERASE-RELATED"/>
    <property type="match status" value="1"/>
</dbReference>
<evidence type="ECO:0000313" key="1">
    <source>
        <dbReference type="EMBL" id="RTR19561.1"/>
    </source>
</evidence>
<dbReference type="AlphaFoldDB" id="A0A431VGZ7"/>